<gene>
    <name evidence="1" type="ORF">JWR99_12965</name>
</gene>
<dbReference type="AlphaFoldDB" id="A0A9X1C6H3"/>
<dbReference type="Proteomes" id="UP001154860">
    <property type="component" value="Unassembled WGS sequence"/>
</dbReference>
<comment type="caution">
    <text evidence="1">The sequence shown here is derived from an EMBL/GenBank/DDBJ whole genome shotgun (WGS) entry which is preliminary data.</text>
</comment>
<protein>
    <submittedName>
        <fullName evidence="1">Uncharacterized protein</fullName>
    </submittedName>
</protein>
<reference evidence="1 2" key="2">
    <citation type="journal article" date="2023" name="Plant Pathol.">
        <title>Dismantling and reorganizing Pseudomonas marginalis sensu#lato.</title>
        <authorList>
            <person name="Sawada H."/>
            <person name="Fujikawa T."/>
            <person name="Satou M."/>
        </authorList>
    </citation>
    <scope>NUCLEOTIDE SEQUENCE [LARGE SCALE GENOMIC DNA]</scope>
    <source>
        <strain evidence="1 2">MAFF 301381</strain>
    </source>
</reference>
<dbReference type="EMBL" id="JAFHKJ010000054">
    <property type="protein sequence ID" value="MBN2976822.1"/>
    <property type="molecule type" value="Genomic_DNA"/>
</dbReference>
<sequence>MIRALLTLDLLKSEDERTEFYAILRKKKWQKTKDVETVWTLTFKNLDPSIEGTLKKAKNAIRDTLLETVKDLKLKEVSYIVQIGNHRPISRVIRKKDGEYKCFIRELYPPKKD</sequence>
<organism evidence="1 2">
    <name type="scientific">Pseudomonas lactucae</name>
    <dbReference type="NCBI Taxonomy" id="2813360"/>
    <lineage>
        <taxon>Bacteria</taxon>
        <taxon>Pseudomonadati</taxon>
        <taxon>Pseudomonadota</taxon>
        <taxon>Gammaproteobacteria</taxon>
        <taxon>Pseudomonadales</taxon>
        <taxon>Pseudomonadaceae</taxon>
        <taxon>Pseudomonas</taxon>
    </lineage>
</organism>
<reference evidence="1 2" key="1">
    <citation type="journal article" date="2021" name="Int. J. Syst. Evol. Microbiol.">
        <title>Pseudomonas lactucae sp. nov., a pathogen causing bacterial rot of lettuce in Japan.</title>
        <authorList>
            <person name="Sawada H."/>
            <person name="Fujikawa T."/>
            <person name="Satou M."/>
        </authorList>
    </citation>
    <scope>NUCLEOTIDE SEQUENCE [LARGE SCALE GENOMIC DNA]</scope>
    <source>
        <strain evidence="1 2">MAFF 301381</strain>
    </source>
</reference>
<accession>A0A9X1C6H3</accession>
<name>A0A9X1C6H3_9PSED</name>
<evidence type="ECO:0000313" key="1">
    <source>
        <dbReference type="EMBL" id="MBN2976822.1"/>
    </source>
</evidence>
<dbReference type="RefSeq" id="WP_205489972.1">
    <property type="nucleotide sequence ID" value="NZ_JAFHKI010000052.1"/>
</dbReference>
<evidence type="ECO:0000313" key="2">
    <source>
        <dbReference type="Proteomes" id="UP001154860"/>
    </source>
</evidence>
<keyword evidence="2" id="KW-1185">Reference proteome</keyword>
<proteinExistence type="predicted"/>